<evidence type="ECO:0000256" key="1">
    <source>
        <dbReference type="ARBA" id="ARBA00022737"/>
    </source>
</evidence>
<accession>A0A0N5BSY2</accession>
<dbReference type="PANTHER" id="PTHR24198">
    <property type="entry name" value="ANKYRIN REPEAT AND PROTEIN KINASE DOMAIN-CONTAINING PROTEIN"/>
    <property type="match status" value="1"/>
</dbReference>
<evidence type="ECO:0000313" key="4">
    <source>
        <dbReference type="Proteomes" id="UP000046392"/>
    </source>
</evidence>
<name>A0A0N5BSY2_STREA</name>
<keyword evidence="4" id="KW-1185">Reference proteome</keyword>
<protein>
    <submittedName>
        <fullName evidence="5">ANK_REP_REGION domain-containing protein</fullName>
    </submittedName>
</protein>
<keyword evidence="1" id="KW-0677">Repeat</keyword>
<dbReference type="PROSITE" id="PS50088">
    <property type="entry name" value="ANK_REPEAT"/>
    <property type="match status" value="2"/>
</dbReference>
<dbReference type="PROSITE" id="PS50297">
    <property type="entry name" value="ANK_REP_REGION"/>
    <property type="match status" value="2"/>
</dbReference>
<dbReference type="SUPFAM" id="SSF48403">
    <property type="entry name" value="Ankyrin repeat"/>
    <property type="match status" value="1"/>
</dbReference>
<feature type="repeat" description="ANK" evidence="3">
    <location>
        <begin position="141"/>
        <end position="173"/>
    </location>
</feature>
<reference evidence="5" key="1">
    <citation type="submission" date="2017-02" db="UniProtKB">
        <authorList>
            <consortium name="WormBaseParasite"/>
        </authorList>
    </citation>
    <scope>IDENTIFICATION</scope>
</reference>
<dbReference type="PANTHER" id="PTHR24198:SF165">
    <property type="entry name" value="ANKYRIN REPEAT-CONTAINING PROTEIN-RELATED"/>
    <property type="match status" value="1"/>
</dbReference>
<evidence type="ECO:0000256" key="3">
    <source>
        <dbReference type="PROSITE-ProRule" id="PRU00023"/>
    </source>
</evidence>
<evidence type="ECO:0000313" key="5">
    <source>
        <dbReference type="WBParaSite" id="SPAL_0000897300.1"/>
    </source>
</evidence>
<dbReference type="WBParaSite" id="SPAL_0000897300.1">
    <property type="protein sequence ID" value="SPAL_0000897300.1"/>
    <property type="gene ID" value="SPAL_0000897300"/>
</dbReference>
<evidence type="ECO:0000256" key="2">
    <source>
        <dbReference type="ARBA" id="ARBA00023043"/>
    </source>
</evidence>
<dbReference type="AlphaFoldDB" id="A0A0N5BSY2"/>
<sequence>MNDDSKKQKMVENYFQQMMDDTIDYGDAEDAHEVDAGTIPIEVLEEIRDKKSKGMFVSGWDNDDTDIIPKNMEDPVEQFLTAAEEGDFNTIKERLEKDKSLMYAKDQDGYTAMHRAAYNKHLDILKYLLQVGANPEARTNEGWTVLHSAACWGNYDAVGVLISYGMDVNVTSNGNLTPLHCALNSEAEPEEQYTTVRYLLEAPGVDVGIVSSGGESALQMGLRQRECIRNLFKKFIA</sequence>
<dbReference type="Proteomes" id="UP000046392">
    <property type="component" value="Unplaced"/>
</dbReference>
<dbReference type="InterPro" id="IPR036770">
    <property type="entry name" value="Ankyrin_rpt-contain_sf"/>
</dbReference>
<dbReference type="STRING" id="174720.A0A0N5BSY2"/>
<dbReference type="PRINTS" id="PR01415">
    <property type="entry name" value="ANKYRIN"/>
</dbReference>
<dbReference type="InterPro" id="IPR002110">
    <property type="entry name" value="Ankyrin_rpt"/>
</dbReference>
<feature type="repeat" description="ANK" evidence="3">
    <location>
        <begin position="108"/>
        <end position="140"/>
    </location>
</feature>
<organism evidence="4 5">
    <name type="scientific">Strongyloides papillosus</name>
    <name type="common">Intestinal threadworm</name>
    <dbReference type="NCBI Taxonomy" id="174720"/>
    <lineage>
        <taxon>Eukaryota</taxon>
        <taxon>Metazoa</taxon>
        <taxon>Ecdysozoa</taxon>
        <taxon>Nematoda</taxon>
        <taxon>Chromadorea</taxon>
        <taxon>Rhabditida</taxon>
        <taxon>Tylenchina</taxon>
        <taxon>Panagrolaimomorpha</taxon>
        <taxon>Strongyloidoidea</taxon>
        <taxon>Strongyloididae</taxon>
        <taxon>Strongyloides</taxon>
    </lineage>
</organism>
<keyword evidence="2 3" id="KW-0040">ANK repeat</keyword>
<dbReference type="Pfam" id="PF12796">
    <property type="entry name" value="Ank_2"/>
    <property type="match status" value="1"/>
</dbReference>
<proteinExistence type="predicted"/>
<dbReference type="SMART" id="SM00248">
    <property type="entry name" value="ANK"/>
    <property type="match status" value="3"/>
</dbReference>
<dbReference type="Gene3D" id="1.25.40.20">
    <property type="entry name" value="Ankyrin repeat-containing domain"/>
    <property type="match status" value="1"/>
</dbReference>